<dbReference type="Pfam" id="PF13181">
    <property type="entry name" value="TPR_8"/>
    <property type="match status" value="1"/>
</dbReference>
<evidence type="ECO:0000256" key="2">
    <source>
        <dbReference type="PROSITE-ProRule" id="PRU00339"/>
    </source>
</evidence>
<dbReference type="Proteomes" id="UP000583556">
    <property type="component" value="Unassembled WGS sequence"/>
</dbReference>
<dbReference type="Pfam" id="PF14559">
    <property type="entry name" value="TPR_19"/>
    <property type="match status" value="1"/>
</dbReference>
<dbReference type="Gene3D" id="3.40.50.300">
    <property type="entry name" value="P-loop containing nucleotide triphosphate hydrolases"/>
    <property type="match status" value="1"/>
</dbReference>
<dbReference type="SUPFAM" id="SSF48452">
    <property type="entry name" value="TPR-like"/>
    <property type="match status" value="2"/>
</dbReference>
<name>A0A7Y0BP14_9SPHN</name>
<reference evidence="3 4" key="1">
    <citation type="submission" date="2020-04" db="EMBL/GenBank/DDBJ databases">
        <title>Novosphingobium sp. TW-4 isolated from soil.</title>
        <authorList>
            <person name="Dahal R.H."/>
            <person name="Chaudhary D.K."/>
        </authorList>
    </citation>
    <scope>NUCLEOTIDE SEQUENCE [LARGE SCALE GENOMIC DNA]</scope>
    <source>
        <strain evidence="3 4">TW-4</strain>
    </source>
</reference>
<dbReference type="SUPFAM" id="SSF52540">
    <property type="entry name" value="P-loop containing nucleoside triphosphate hydrolases"/>
    <property type="match status" value="1"/>
</dbReference>
<dbReference type="InterPro" id="IPR011990">
    <property type="entry name" value="TPR-like_helical_dom_sf"/>
</dbReference>
<keyword evidence="4" id="KW-1185">Reference proteome</keyword>
<sequence length="656" mass="71568">MTNPLDQAARDLATRPASAERIARKLVEQNPADPRPRLVLASALRRLARGAEGLPLLIELARAFPRAARTRYELGLTLCAVGRTGEGEQQLEAATALDPNHAEAWAALAERAFARGDVGAERRARAALARIDASHPEQGGHAELGKAAELVALGQHGDAEQILRRFCLTHPNHAEGARLMAACHVANRTVHAAETLLRHALSIEPGSARIRFDLAHALFAARLAEQALAELAPLLEADPVNPAYLNLQAACLGLLGDDRAAEAINADLATAFPDNASVAVNHGHAARTAGLRDKAIAAYRRATQLSPQAGEAWWGLANLKIGAMSDADEAQMAALLAGSLSDDDRMRIEYALGRRFEDTGRAADAFAHYARGAALGRIKFGGADRDYAAEADAVTALYSREFLDQRAGQGAPDDAPIFVVGLPRSGSTLVEQILASHPAIEGTMELPYIGSLVGRIEREGGAERIARATADELRAWGEEYLARARVHRRLGRAHFIDKMPNNFRHIGLIRLILPNARIIDVRRNPMASCFSGYKQLFAEGQEFSYDLGDLAAYYRHYLAIVRHFHAVAPGAVHTLVYEDLVEDTEGEVRRLLDAVGVPFDPATLRFFENDRAVRTVSSEQVRQPIYRAGIDQWRKFEPFLQPLADGLGREREEWRA</sequence>
<proteinExistence type="predicted"/>
<gene>
    <name evidence="3" type="ORF">HHL27_06170</name>
</gene>
<dbReference type="EMBL" id="JABBGM010000002">
    <property type="protein sequence ID" value="NML93256.1"/>
    <property type="molecule type" value="Genomic_DNA"/>
</dbReference>
<dbReference type="InterPro" id="IPR027417">
    <property type="entry name" value="P-loop_NTPase"/>
</dbReference>
<dbReference type="Gene3D" id="1.25.40.10">
    <property type="entry name" value="Tetratricopeptide repeat domain"/>
    <property type="match status" value="3"/>
</dbReference>
<dbReference type="PANTHER" id="PTHR12788:SF10">
    <property type="entry name" value="PROTEIN-TYROSINE SULFOTRANSFERASE"/>
    <property type="match status" value="1"/>
</dbReference>
<accession>A0A7Y0BP14</accession>
<keyword evidence="1" id="KW-0808">Transferase</keyword>
<comment type="caution">
    <text evidence="3">The sequence shown here is derived from an EMBL/GenBank/DDBJ whole genome shotgun (WGS) entry which is preliminary data.</text>
</comment>
<evidence type="ECO:0000313" key="4">
    <source>
        <dbReference type="Proteomes" id="UP000583556"/>
    </source>
</evidence>
<organism evidence="3 4">
    <name type="scientific">Novosphingobium olei</name>
    <dbReference type="NCBI Taxonomy" id="2728851"/>
    <lineage>
        <taxon>Bacteria</taxon>
        <taxon>Pseudomonadati</taxon>
        <taxon>Pseudomonadota</taxon>
        <taxon>Alphaproteobacteria</taxon>
        <taxon>Sphingomonadales</taxon>
        <taxon>Sphingomonadaceae</taxon>
        <taxon>Novosphingobium</taxon>
    </lineage>
</organism>
<dbReference type="SMART" id="SM00028">
    <property type="entry name" value="TPR"/>
    <property type="match status" value="3"/>
</dbReference>
<keyword evidence="2" id="KW-0802">TPR repeat</keyword>
<dbReference type="PROSITE" id="PS50005">
    <property type="entry name" value="TPR"/>
    <property type="match status" value="1"/>
</dbReference>
<dbReference type="PANTHER" id="PTHR12788">
    <property type="entry name" value="PROTEIN-TYROSINE SULFOTRANSFERASE 2"/>
    <property type="match status" value="1"/>
</dbReference>
<feature type="repeat" description="TPR" evidence="2">
    <location>
        <begin position="276"/>
        <end position="309"/>
    </location>
</feature>
<dbReference type="GO" id="GO:0008476">
    <property type="term" value="F:protein-tyrosine sulfotransferase activity"/>
    <property type="evidence" value="ECO:0007669"/>
    <property type="project" value="InterPro"/>
</dbReference>
<evidence type="ECO:0000256" key="1">
    <source>
        <dbReference type="ARBA" id="ARBA00022679"/>
    </source>
</evidence>
<dbReference type="Pfam" id="PF13469">
    <property type="entry name" value="Sulfotransfer_3"/>
    <property type="match status" value="1"/>
</dbReference>
<dbReference type="InterPro" id="IPR026634">
    <property type="entry name" value="TPST-like"/>
</dbReference>
<protein>
    <submittedName>
        <fullName evidence="3">Tetratricopeptide repeat protein</fullName>
    </submittedName>
</protein>
<dbReference type="InterPro" id="IPR019734">
    <property type="entry name" value="TPR_rpt"/>
</dbReference>
<dbReference type="AlphaFoldDB" id="A0A7Y0BP14"/>
<evidence type="ECO:0000313" key="3">
    <source>
        <dbReference type="EMBL" id="NML93256.1"/>
    </source>
</evidence>